<dbReference type="OrthoDB" id="9772788at2"/>
<dbReference type="PANTHER" id="PTHR30272:SF1">
    <property type="entry name" value="3-HYDROXYACYL-[ACYL-CARRIER-PROTEIN] DEHYDRATASE"/>
    <property type="match status" value="1"/>
</dbReference>
<dbReference type="InterPro" id="IPR029069">
    <property type="entry name" value="HotDog_dom_sf"/>
</dbReference>
<evidence type="ECO:0000313" key="4">
    <source>
        <dbReference type="Proteomes" id="UP000179284"/>
    </source>
</evidence>
<dbReference type="KEGG" id="bhu:bhn_III043"/>
<keyword evidence="4" id="KW-1185">Reference proteome</keyword>
<dbReference type="RefSeq" id="WP_071174819.1">
    <property type="nucleotide sequence ID" value="NZ_CP017830.1"/>
</dbReference>
<dbReference type="Gene3D" id="3.10.129.10">
    <property type="entry name" value="Hotdog Thioesterase"/>
    <property type="match status" value="1"/>
</dbReference>
<dbReference type="GO" id="GO:0016829">
    <property type="term" value="F:lyase activity"/>
    <property type="evidence" value="ECO:0007669"/>
    <property type="project" value="UniProtKB-KW"/>
</dbReference>
<evidence type="ECO:0000256" key="1">
    <source>
        <dbReference type="ARBA" id="ARBA00009174"/>
    </source>
</evidence>
<reference evidence="4" key="1">
    <citation type="submission" date="2016-10" db="EMBL/GenBank/DDBJ databases">
        <title>The complete genome sequence of the rumen bacterium Butyrivibrio hungatei MB2003.</title>
        <authorList>
            <person name="Palevich N."/>
            <person name="Kelly W.J."/>
            <person name="Leahy S.C."/>
            <person name="Altermann E."/>
            <person name="Rakonjac J."/>
            <person name="Attwood G.T."/>
        </authorList>
    </citation>
    <scope>NUCLEOTIDE SEQUENCE [LARGE SCALE GENOMIC DNA]</scope>
    <source>
        <strain evidence="4">MB2003</strain>
    </source>
</reference>
<dbReference type="PANTHER" id="PTHR30272">
    <property type="entry name" value="3-HYDROXYACYL-[ACYL-CARRIER-PROTEIN] DEHYDRATASE"/>
    <property type="match status" value="1"/>
</dbReference>
<sequence length="146" mass="16450">MNREEIKKILPHREPMLLVDEVMLNEDGTATGYYTVRGDEFFLQGHFPGNPIVPGVIQCEMMAQSACIMFADNMREKGAIPVYTGLDKVRFRNMIKPGDTIKIDTKLVREYHPMYVLHGELSVDGKKCMSGDFSFAIVSDEEKASG</sequence>
<evidence type="ECO:0000313" key="3">
    <source>
        <dbReference type="EMBL" id="AOZ94991.1"/>
    </source>
</evidence>
<proteinExistence type="inferred from homology"/>
<dbReference type="EMBL" id="CP017830">
    <property type="protein sequence ID" value="AOZ94991.1"/>
    <property type="molecule type" value="Genomic_DNA"/>
</dbReference>
<accession>A0A1D9NXT8</accession>
<protein>
    <submittedName>
        <fullName evidence="3">Beta-hydroxyacyl-(Acyl-carrier-protein) dehydratase FabZ</fullName>
    </submittedName>
</protein>
<dbReference type="NCBIfam" id="NF000582">
    <property type="entry name" value="PRK00006.1"/>
    <property type="match status" value="1"/>
</dbReference>
<organism evidence="3 4">
    <name type="scientific">Butyrivibrio hungatei</name>
    <dbReference type="NCBI Taxonomy" id="185008"/>
    <lineage>
        <taxon>Bacteria</taxon>
        <taxon>Bacillati</taxon>
        <taxon>Bacillota</taxon>
        <taxon>Clostridia</taxon>
        <taxon>Lachnospirales</taxon>
        <taxon>Lachnospiraceae</taxon>
        <taxon>Butyrivibrio</taxon>
    </lineage>
</organism>
<name>A0A1D9NXT8_9FIRM</name>
<dbReference type="InterPro" id="IPR013114">
    <property type="entry name" value="FabA_FabZ"/>
</dbReference>
<comment type="similarity">
    <text evidence="1">Belongs to the thioester dehydratase family. FabZ subfamily.</text>
</comment>
<keyword evidence="2" id="KW-0456">Lyase</keyword>
<evidence type="ECO:0000256" key="2">
    <source>
        <dbReference type="ARBA" id="ARBA00023239"/>
    </source>
</evidence>
<dbReference type="SUPFAM" id="SSF54637">
    <property type="entry name" value="Thioesterase/thiol ester dehydrase-isomerase"/>
    <property type="match status" value="1"/>
</dbReference>
<dbReference type="Proteomes" id="UP000179284">
    <property type="component" value="Chromosome II"/>
</dbReference>
<dbReference type="AlphaFoldDB" id="A0A1D9NXT8"/>
<gene>
    <name evidence="3" type="ORF">bhn_III043</name>
</gene>
<dbReference type="Pfam" id="PF07977">
    <property type="entry name" value="FabA"/>
    <property type="match status" value="1"/>
</dbReference>
<dbReference type="CDD" id="cd01288">
    <property type="entry name" value="FabZ"/>
    <property type="match status" value="1"/>
</dbReference>